<evidence type="ECO:0000256" key="2">
    <source>
        <dbReference type="ARBA" id="ARBA00005733"/>
    </source>
</evidence>
<evidence type="ECO:0000256" key="7">
    <source>
        <dbReference type="ARBA" id="ARBA00023163"/>
    </source>
</evidence>
<name>A0ABM3VPR6_MUSDO</name>
<keyword evidence="7" id="KW-0804">Transcription</keyword>
<keyword evidence="6 9" id="KW-0238">DNA-binding</keyword>
<evidence type="ECO:0000256" key="8">
    <source>
        <dbReference type="ARBA" id="ARBA00023242"/>
    </source>
</evidence>
<evidence type="ECO:0000256" key="11">
    <source>
        <dbReference type="SAM" id="MobiDB-lite"/>
    </source>
</evidence>
<feature type="compositionally biased region" description="Acidic residues" evidence="11">
    <location>
        <begin position="292"/>
        <end position="302"/>
    </location>
</feature>
<dbReference type="Proteomes" id="UP001652621">
    <property type="component" value="Unplaced"/>
</dbReference>
<keyword evidence="8 9" id="KW-0539">Nucleus</keyword>
<feature type="region of interest" description="Disordered" evidence="11">
    <location>
        <begin position="292"/>
        <end position="316"/>
    </location>
</feature>
<comment type="similarity">
    <text evidence="2">Belongs to the paired homeobox family.</text>
</comment>
<dbReference type="PROSITE" id="PS50071">
    <property type="entry name" value="HOMEOBOX_2"/>
    <property type="match status" value="1"/>
</dbReference>
<dbReference type="Pfam" id="PF00046">
    <property type="entry name" value="Homeodomain"/>
    <property type="match status" value="1"/>
</dbReference>
<feature type="domain" description="Paired" evidence="13">
    <location>
        <begin position="69"/>
        <end position="195"/>
    </location>
</feature>
<evidence type="ECO:0000259" key="13">
    <source>
        <dbReference type="PROSITE" id="PS51057"/>
    </source>
</evidence>
<dbReference type="PANTHER" id="PTHR45636:SF50">
    <property type="entry name" value="EYEGONE, ISOFORM A-RELATED"/>
    <property type="match status" value="1"/>
</dbReference>
<reference evidence="15" key="1">
    <citation type="submission" date="2025-08" db="UniProtKB">
        <authorList>
            <consortium name="RefSeq"/>
        </authorList>
    </citation>
    <scope>IDENTIFICATION</scope>
    <source>
        <strain evidence="15">Aabys</strain>
        <tissue evidence="15">Whole body</tissue>
    </source>
</reference>
<dbReference type="CDD" id="cd00086">
    <property type="entry name" value="homeodomain"/>
    <property type="match status" value="1"/>
</dbReference>
<keyword evidence="14" id="KW-1185">Reference proteome</keyword>
<organism evidence="14 15">
    <name type="scientific">Musca domestica</name>
    <name type="common">House fly</name>
    <dbReference type="NCBI Taxonomy" id="7370"/>
    <lineage>
        <taxon>Eukaryota</taxon>
        <taxon>Metazoa</taxon>
        <taxon>Ecdysozoa</taxon>
        <taxon>Arthropoda</taxon>
        <taxon>Hexapoda</taxon>
        <taxon>Insecta</taxon>
        <taxon>Pterygota</taxon>
        <taxon>Neoptera</taxon>
        <taxon>Endopterygota</taxon>
        <taxon>Diptera</taxon>
        <taxon>Brachycera</taxon>
        <taxon>Muscomorpha</taxon>
        <taxon>Muscoidea</taxon>
        <taxon>Muscidae</taxon>
        <taxon>Musca</taxon>
    </lineage>
</organism>
<sequence length="512" mass="55470">MESPPRHTAVNLTSGGNSNGSSCEAVNLVNPNVSLAGISTLSTATLPSVPIPLPSSVGLCAPNPIMAHTIPTPHALGNIFSNGPTPAAALTSLASQNRLLELSRFGLRGYDLAQHFLTQQNAVSKLLGTLRPPGLIGGSKPKVATPAVVSKIEQYKRENPTIFAWEIRERLISEGVCTNATAPSVSSINRILRNRAAERAAAEFARAASYGYINPQHPYASFPTWPTALPASPQLWQSATVNDTTTILEKPIESSNTETENNHFNECFTRMSPASSGNDTLGSPEANRMIDIEGEDTDTDDSDQPKFRRNRTTFSQDQLEELEKEFEKSHYPCVSTREKLASRTGLSEARVQTSQMATTSASESSAKTGLGIAAGDFHQPAAASVISSNHSHRHPISPQNAIVTAAGRDSKCQRQFLEYSMSQCPQPTDIIVPSVPTTTAVDTAQRHHPQTPEPTTSNHGHTKHHYHPYKQRTQQTFIRRNIRHIPESLPEARASNDSSCITHSISSIINGR</sequence>
<evidence type="ECO:0000256" key="10">
    <source>
        <dbReference type="RuleBase" id="RU000682"/>
    </source>
</evidence>
<dbReference type="Gene3D" id="1.10.10.10">
    <property type="entry name" value="Winged helix-like DNA-binding domain superfamily/Winged helix DNA-binding domain"/>
    <property type="match status" value="1"/>
</dbReference>
<feature type="region of interest" description="Disordered" evidence="11">
    <location>
        <begin position="441"/>
        <end position="468"/>
    </location>
</feature>
<evidence type="ECO:0000259" key="12">
    <source>
        <dbReference type="PROSITE" id="PS50071"/>
    </source>
</evidence>
<dbReference type="SUPFAM" id="SSF46689">
    <property type="entry name" value="Homeodomain-like"/>
    <property type="match status" value="2"/>
</dbReference>
<dbReference type="SMART" id="SM00389">
    <property type="entry name" value="HOX"/>
    <property type="match status" value="1"/>
</dbReference>
<comment type="subcellular location">
    <subcellularLocation>
        <location evidence="1 9 10">Nucleus</location>
    </subcellularLocation>
</comment>
<evidence type="ECO:0000313" key="14">
    <source>
        <dbReference type="Proteomes" id="UP001652621"/>
    </source>
</evidence>
<dbReference type="InterPro" id="IPR043565">
    <property type="entry name" value="PAX_fam"/>
</dbReference>
<protein>
    <submittedName>
        <fullName evidence="15">Paired box protein Pax-2-A isoform X5</fullName>
    </submittedName>
</protein>
<dbReference type="GeneID" id="101888096"/>
<proteinExistence type="inferred from homology"/>
<evidence type="ECO:0000313" key="15">
    <source>
        <dbReference type="RefSeq" id="XP_058987799.1"/>
    </source>
</evidence>
<dbReference type="InterPro" id="IPR001356">
    <property type="entry name" value="HD"/>
</dbReference>
<dbReference type="SMART" id="SM00351">
    <property type="entry name" value="PAX"/>
    <property type="match status" value="1"/>
</dbReference>
<accession>A0ABM3VPR6</accession>
<dbReference type="Gene3D" id="1.10.10.60">
    <property type="entry name" value="Homeodomain-like"/>
    <property type="match status" value="1"/>
</dbReference>
<keyword evidence="5" id="KW-0805">Transcription regulation</keyword>
<dbReference type="InterPro" id="IPR009057">
    <property type="entry name" value="Homeodomain-like_sf"/>
</dbReference>
<dbReference type="PROSITE" id="PS51057">
    <property type="entry name" value="PAIRED_2"/>
    <property type="match status" value="1"/>
</dbReference>
<dbReference type="RefSeq" id="XP_058987799.1">
    <property type="nucleotide sequence ID" value="XM_059131816.1"/>
</dbReference>
<keyword evidence="3" id="KW-0217">Developmental protein</keyword>
<gene>
    <name evidence="15" type="primary">LOC101888096</name>
</gene>
<evidence type="ECO:0000256" key="9">
    <source>
        <dbReference type="PROSITE-ProRule" id="PRU00108"/>
    </source>
</evidence>
<dbReference type="InterPro" id="IPR036388">
    <property type="entry name" value="WH-like_DNA-bd_sf"/>
</dbReference>
<dbReference type="InterPro" id="IPR001523">
    <property type="entry name" value="Paired_dom"/>
</dbReference>
<evidence type="ECO:0000256" key="4">
    <source>
        <dbReference type="ARBA" id="ARBA00022724"/>
    </source>
</evidence>
<feature type="region of interest" description="Disordered" evidence="11">
    <location>
        <begin position="340"/>
        <end position="365"/>
    </location>
</feature>
<dbReference type="Pfam" id="PF00292">
    <property type="entry name" value="PAX"/>
    <property type="match status" value="1"/>
</dbReference>
<keyword evidence="9 10" id="KW-0371">Homeobox</keyword>
<evidence type="ECO:0000256" key="3">
    <source>
        <dbReference type="ARBA" id="ARBA00022473"/>
    </source>
</evidence>
<feature type="compositionally biased region" description="Low complexity" evidence="11">
    <location>
        <begin position="353"/>
        <end position="365"/>
    </location>
</feature>
<evidence type="ECO:0000256" key="6">
    <source>
        <dbReference type="ARBA" id="ARBA00023125"/>
    </source>
</evidence>
<evidence type="ECO:0000256" key="1">
    <source>
        <dbReference type="ARBA" id="ARBA00004123"/>
    </source>
</evidence>
<feature type="DNA-binding region" description="Homeobox" evidence="9">
    <location>
        <begin position="307"/>
        <end position="353"/>
    </location>
</feature>
<keyword evidence="4" id="KW-0563">Paired box</keyword>
<feature type="domain" description="Homeobox" evidence="12">
    <location>
        <begin position="305"/>
        <end position="352"/>
    </location>
</feature>
<dbReference type="PANTHER" id="PTHR45636">
    <property type="entry name" value="PAIRED BOX PROTEIN PAX-6-RELATED-RELATED"/>
    <property type="match status" value="1"/>
</dbReference>
<evidence type="ECO:0000256" key="5">
    <source>
        <dbReference type="ARBA" id="ARBA00023015"/>
    </source>
</evidence>